<evidence type="ECO:0000313" key="2">
    <source>
        <dbReference type="Proteomes" id="UP001597075"/>
    </source>
</evidence>
<dbReference type="EMBL" id="JBHUDL010000009">
    <property type="protein sequence ID" value="MFD1633406.1"/>
    <property type="molecule type" value="Genomic_DNA"/>
</dbReference>
<protein>
    <submittedName>
        <fullName evidence="1">Uncharacterized protein</fullName>
    </submittedName>
</protein>
<dbReference type="AlphaFoldDB" id="A0ABD6CXN7"/>
<dbReference type="Proteomes" id="UP001597075">
    <property type="component" value="Unassembled WGS sequence"/>
</dbReference>
<gene>
    <name evidence="1" type="ORF">ACFSBJ_06615</name>
</gene>
<proteinExistence type="predicted"/>
<dbReference type="RefSeq" id="WP_256405709.1">
    <property type="nucleotide sequence ID" value="NZ_CP187151.1"/>
</dbReference>
<sequence length="66" mass="6884">MRTHSIESSVILYRNGTLTLSQAARHAGCSNDEMASAVDAYTRRVGTDADSADADVGGRGLLADAD</sequence>
<keyword evidence="2" id="KW-1185">Reference proteome</keyword>
<organism evidence="1 2">
    <name type="scientific">Haloplanus ruber</name>
    <dbReference type="NCBI Taxonomy" id="869892"/>
    <lineage>
        <taxon>Archaea</taxon>
        <taxon>Methanobacteriati</taxon>
        <taxon>Methanobacteriota</taxon>
        <taxon>Stenosarchaea group</taxon>
        <taxon>Halobacteria</taxon>
        <taxon>Halobacteriales</taxon>
        <taxon>Haloferacaceae</taxon>
        <taxon>Haloplanus</taxon>
    </lineage>
</organism>
<comment type="caution">
    <text evidence="1">The sequence shown here is derived from an EMBL/GenBank/DDBJ whole genome shotgun (WGS) entry which is preliminary data.</text>
</comment>
<reference evidence="1 2" key="1">
    <citation type="journal article" date="2019" name="Int. J. Syst. Evol. Microbiol.">
        <title>The Global Catalogue of Microorganisms (GCM) 10K type strain sequencing project: providing services to taxonomists for standard genome sequencing and annotation.</title>
        <authorList>
            <consortium name="The Broad Institute Genomics Platform"/>
            <consortium name="The Broad Institute Genome Sequencing Center for Infectious Disease"/>
            <person name="Wu L."/>
            <person name="Ma J."/>
        </authorList>
    </citation>
    <scope>NUCLEOTIDE SEQUENCE [LARGE SCALE GENOMIC DNA]</scope>
    <source>
        <strain evidence="1 2">CGMCC 1.10594</strain>
    </source>
</reference>
<accession>A0ABD6CXN7</accession>
<dbReference type="InterPro" id="IPR055741">
    <property type="entry name" value="DUF7317"/>
</dbReference>
<evidence type="ECO:0000313" key="1">
    <source>
        <dbReference type="EMBL" id="MFD1633406.1"/>
    </source>
</evidence>
<name>A0ABD6CXN7_9EURY</name>
<dbReference type="Pfam" id="PF24001">
    <property type="entry name" value="DUF7317"/>
    <property type="match status" value="1"/>
</dbReference>